<organism evidence="2 3">
    <name type="scientific">Solihabitans fulvus</name>
    <dbReference type="NCBI Taxonomy" id="1892852"/>
    <lineage>
        <taxon>Bacteria</taxon>
        <taxon>Bacillati</taxon>
        <taxon>Actinomycetota</taxon>
        <taxon>Actinomycetes</taxon>
        <taxon>Pseudonocardiales</taxon>
        <taxon>Pseudonocardiaceae</taxon>
        <taxon>Solihabitans</taxon>
    </lineage>
</organism>
<dbReference type="AlphaFoldDB" id="A0A5B2WWQ5"/>
<evidence type="ECO:0000313" key="3">
    <source>
        <dbReference type="Proteomes" id="UP000323454"/>
    </source>
</evidence>
<keyword evidence="1" id="KW-0472">Membrane</keyword>
<dbReference type="EMBL" id="VUOB01000059">
    <property type="protein sequence ID" value="KAA2254886.1"/>
    <property type="molecule type" value="Genomic_DNA"/>
</dbReference>
<evidence type="ECO:0008006" key="4">
    <source>
        <dbReference type="Google" id="ProtNLM"/>
    </source>
</evidence>
<sequence length="165" mass="17062">MSNIQTVATIVIVALVLLRVIGKQLQGQPVSARSLFLVPAILLVVGAANAANVLSTASASEVVLLVVNVVLLVPFGLARGASIGVTVRDGAPFQQGTWLTTTLWVVSIAERFGASLVAHAMGIPGTLSSASLMATLGVSLVVQNSVVWWRAQKLGVPMPATARRS</sequence>
<feature type="transmembrane region" description="Helical" evidence="1">
    <location>
        <begin position="32"/>
        <end position="50"/>
    </location>
</feature>
<reference evidence="2 3" key="2">
    <citation type="submission" date="2019-09" db="EMBL/GenBank/DDBJ databases">
        <authorList>
            <person name="Jin C."/>
        </authorList>
    </citation>
    <scope>NUCLEOTIDE SEQUENCE [LARGE SCALE GENOMIC DNA]</scope>
    <source>
        <strain evidence="2 3">AN110305</strain>
    </source>
</reference>
<comment type="caution">
    <text evidence="2">The sequence shown here is derived from an EMBL/GenBank/DDBJ whole genome shotgun (WGS) entry which is preliminary data.</text>
</comment>
<name>A0A5B2WWQ5_9PSEU</name>
<dbReference type="Proteomes" id="UP000323454">
    <property type="component" value="Unassembled WGS sequence"/>
</dbReference>
<dbReference type="OrthoDB" id="3694610at2"/>
<evidence type="ECO:0000313" key="2">
    <source>
        <dbReference type="EMBL" id="KAA2254886.1"/>
    </source>
</evidence>
<protein>
    <recommendedName>
        <fullName evidence="4">DUF1453 domain-containing protein</fullName>
    </recommendedName>
</protein>
<proteinExistence type="predicted"/>
<keyword evidence="3" id="KW-1185">Reference proteome</keyword>
<evidence type="ECO:0000256" key="1">
    <source>
        <dbReference type="SAM" id="Phobius"/>
    </source>
</evidence>
<keyword evidence="1" id="KW-1133">Transmembrane helix</keyword>
<reference evidence="2 3" key="1">
    <citation type="submission" date="2019-09" db="EMBL/GenBank/DDBJ databases">
        <title>Goodfellowia gen. nov., a new genus of the Pseudonocardineae related to Actinoalloteichus, containing Goodfellowia coeruleoviolacea gen. nov., comb. nov. gen. nov., comb. nov.</title>
        <authorList>
            <person name="Labeda D."/>
        </authorList>
    </citation>
    <scope>NUCLEOTIDE SEQUENCE [LARGE SCALE GENOMIC DNA]</scope>
    <source>
        <strain evidence="2 3">AN110305</strain>
    </source>
</reference>
<accession>A0A5B2WWQ5</accession>
<keyword evidence="1" id="KW-0812">Transmembrane</keyword>
<dbReference type="RefSeq" id="WP_149853074.1">
    <property type="nucleotide sequence ID" value="NZ_VUOB01000059.1"/>
</dbReference>
<feature type="transmembrane region" description="Helical" evidence="1">
    <location>
        <begin position="62"/>
        <end position="85"/>
    </location>
</feature>
<gene>
    <name evidence="2" type="ORF">F0L68_29335</name>
</gene>